<organism evidence="1 2">
    <name type="scientific">Ophiocordyceps polyrhachis-furcata BCC 54312</name>
    <dbReference type="NCBI Taxonomy" id="1330021"/>
    <lineage>
        <taxon>Eukaryota</taxon>
        <taxon>Fungi</taxon>
        <taxon>Dikarya</taxon>
        <taxon>Ascomycota</taxon>
        <taxon>Pezizomycotina</taxon>
        <taxon>Sordariomycetes</taxon>
        <taxon>Hypocreomycetidae</taxon>
        <taxon>Hypocreales</taxon>
        <taxon>Ophiocordycipitaceae</taxon>
        <taxon>Ophiocordyceps</taxon>
    </lineage>
</organism>
<sequence length="123" mass="13644">MFGLKIMSSLFSLPIPIPSSLPLSSLLPSSCPSCVAFLLSLEISMWCVWYHLVCLYHHDPTLGFLDFSGMEQQEKPAGARRRDNVFHLIGGADYLDGRLIPAEGLSTEHRVRLAGSASMLFEF</sequence>
<keyword evidence="2" id="KW-1185">Reference proteome</keyword>
<accession>A0A367LMB4</accession>
<protein>
    <submittedName>
        <fullName evidence="1">Uncharacterized protein</fullName>
    </submittedName>
</protein>
<proteinExistence type="predicted"/>
<name>A0A367LMB4_9HYPO</name>
<gene>
    <name evidence="1" type="ORF">L249_3451</name>
</gene>
<reference evidence="1 2" key="1">
    <citation type="journal article" date="2015" name="BMC Genomics">
        <title>Insights from the genome of Ophiocordyceps polyrhachis-furcata to pathogenicity and host specificity in insect fungi.</title>
        <authorList>
            <person name="Wichadakul D."/>
            <person name="Kobmoo N."/>
            <person name="Ingsriswang S."/>
            <person name="Tangphatsornruang S."/>
            <person name="Chantasingh D."/>
            <person name="Luangsa-ard J.J."/>
            <person name="Eurwilaichitr L."/>
        </authorList>
    </citation>
    <scope>NUCLEOTIDE SEQUENCE [LARGE SCALE GENOMIC DNA]</scope>
    <source>
        <strain evidence="1 2">BCC 54312</strain>
    </source>
</reference>
<dbReference type="EMBL" id="LKCN02000002">
    <property type="protein sequence ID" value="RCI15574.1"/>
    <property type="molecule type" value="Genomic_DNA"/>
</dbReference>
<dbReference type="AlphaFoldDB" id="A0A367LMB4"/>
<evidence type="ECO:0000313" key="1">
    <source>
        <dbReference type="EMBL" id="RCI15574.1"/>
    </source>
</evidence>
<dbReference type="Proteomes" id="UP000253664">
    <property type="component" value="Unassembled WGS sequence"/>
</dbReference>
<comment type="caution">
    <text evidence="1">The sequence shown here is derived from an EMBL/GenBank/DDBJ whole genome shotgun (WGS) entry which is preliminary data.</text>
</comment>
<evidence type="ECO:0000313" key="2">
    <source>
        <dbReference type="Proteomes" id="UP000253664"/>
    </source>
</evidence>